<reference evidence="2 3" key="1">
    <citation type="submission" date="2019-07" db="EMBL/GenBank/DDBJ databases">
        <title>Full genome sequence of Devosia sp. Gsoil 520.</title>
        <authorList>
            <person name="Im W.-T."/>
        </authorList>
    </citation>
    <scope>NUCLEOTIDE SEQUENCE [LARGE SCALE GENOMIC DNA]</scope>
    <source>
        <strain evidence="2 3">Gsoil 520</strain>
    </source>
</reference>
<dbReference type="EMBL" id="CP042304">
    <property type="protein sequence ID" value="QDZ10730.1"/>
    <property type="molecule type" value="Genomic_DNA"/>
</dbReference>
<keyword evidence="3" id="KW-1185">Reference proteome</keyword>
<dbReference type="InterPro" id="IPR027417">
    <property type="entry name" value="P-loop_NTPase"/>
</dbReference>
<protein>
    <submittedName>
        <fullName evidence="2">AAA family ATPase</fullName>
    </submittedName>
</protein>
<dbReference type="Pfam" id="PF13401">
    <property type="entry name" value="AAA_22"/>
    <property type="match status" value="1"/>
</dbReference>
<sequence>MKPDILDSVDRYAAFRSIVVPHKEIAQLKARIQLLMAETQNVLEQNAAQAASVPAGSFKPIELWYLPLVGPTCSTKSSTLRLVTKELAAPGIARGEQPILFVTLRSTVRTTKQLQFEILQAFDSDTDEKFLTGRDYSEGHANLSLLELARQRKTVLVVLDEANNMLKGDTGKVAAEMAKALKSMVNDAVFSLVLAGTQRVRELMQADAEFDGRKRYPMEFEPASINDHGAVIEFCAYVQTLLQRMVSEGVIDRPFNPLATVDDMATVFEMAGGVNGAFSKQLLGALDNAFLDGRGFLTWGDLELAYIQWKRDRTLPGANAKFRSPAKQTVETMRQIAGV</sequence>
<dbReference type="RefSeq" id="WP_146289516.1">
    <property type="nucleotide sequence ID" value="NZ_CP042304.1"/>
</dbReference>
<dbReference type="Proteomes" id="UP000315364">
    <property type="component" value="Chromosome"/>
</dbReference>
<dbReference type="SUPFAM" id="SSF52540">
    <property type="entry name" value="P-loop containing nucleoside triphosphate hydrolases"/>
    <property type="match status" value="1"/>
</dbReference>
<evidence type="ECO:0000313" key="3">
    <source>
        <dbReference type="Proteomes" id="UP000315364"/>
    </source>
</evidence>
<dbReference type="InterPro" id="IPR049945">
    <property type="entry name" value="AAA_22"/>
</dbReference>
<evidence type="ECO:0000259" key="1">
    <source>
        <dbReference type="Pfam" id="PF13401"/>
    </source>
</evidence>
<organism evidence="2 3">
    <name type="scientific">Devosia ginsengisoli</name>
    <dbReference type="NCBI Taxonomy" id="400770"/>
    <lineage>
        <taxon>Bacteria</taxon>
        <taxon>Pseudomonadati</taxon>
        <taxon>Pseudomonadota</taxon>
        <taxon>Alphaproteobacteria</taxon>
        <taxon>Hyphomicrobiales</taxon>
        <taxon>Devosiaceae</taxon>
        <taxon>Devosia</taxon>
    </lineage>
</organism>
<proteinExistence type="predicted"/>
<dbReference type="GO" id="GO:0016887">
    <property type="term" value="F:ATP hydrolysis activity"/>
    <property type="evidence" value="ECO:0007669"/>
    <property type="project" value="InterPro"/>
</dbReference>
<accession>A0A5B8LTW2</accession>
<dbReference type="AlphaFoldDB" id="A0A5B8LTW2"/>
<dbReference type="Gene3D" id="3.40.50.300">
    <property type="entry name" value="P-loop containing nucleotide triphosphate hydrolases"/>
    <property type="match status" value="1"/>
</dbReference>
<feature type="domain" description="ORC1/DEAH AAA+ ATPase" evidence="1">
    <location>
        <begin position="68"/>
        <end position="204"/>
    </location>
</feature>
<evidence type="ECO:0000313" key="2">
    <source>
        <dbReference type="EMBL" id="QDZ10730.1"/>
    </source>
</evidence>
<gene>
    <name evidence="2" type="ORF">FPZ08_08170</name>
</gene>
<name>A0A5B8LTW2_9HYPH</name>
<dbReference type="KEGG" id="dea:FPZ08_08170"/>
<dbReference type="OrthoDB" id="7349128at2"/>